<dbReference type="SMART" id="SM00062">
    <property type="entry name" value="PBPb"/>
    <property type="match status" value="1"/>
</dbReference>
<dbReference type="Proteomes" id="UP000236723">
    <property type="component" value="Unassembled WGS sequence"/>
</dbReference>
<dbReference type="SUPFAM" id="SSF53850">
    <property type="entry name" value="Periplasmic binding protein-like II"/>
    <property type="match status" value="1"/>
</dbReference>
<keyword evidence="2" id="KW-0813">Transport</keyword>
<keyword evidence="4" id="KW-0472">Membrane</keyword>
<evidence type="ECO:0000256" key="3">
    <source>
        <dbReference type="ARBA" id="ARBA00022729"/>
    </source>
</evidence>
<accession>A0A1H6CMT7</accession>
<feature type="transmembrane region" description="Helical" evidence="4">
    <location>
        <begin position="21"/>
        <end position="42"/>
    </location>
</feature>
<evidence type="ECO:0000313" key="7">
    <source>
        <dbReference type="Proteomes" id="UP000236723"/>
    </source>
</evidence>
<evidence type="ECO:0000256" key="2">
    <source>
        <dbReference type="ARBA" id="ARBA00022448"/>
    </source>
</evidence>
<dbReference type="InterPro" id="IPR001638">
    <property type="entry name" value="Solute-binding_3/MltF_N"/>
</dbReference>
<dbReference type="PANTHER" id="PTHR30085:SF6">
    <property type="entry name" value="ABC TRANSPORTER GLUTAMINE-BINDING PROTEIN GLNH"/>
    <property type="match status" value="1"/>
</dbReference>
<proteinExistence type="inferred from homology"/>
<dbReference type="PANTHER" id="PTHR30085">
    <property type="entry name" value="AMINO ACID ABC TRANSPORTER PERMEASE"/>
    <property type="match status" value="1"/>
</dbReference>
<keyword evidence="7" id="KW-1185">Reference proteome</keyword>
<dbReference type="EMBL" id="FNVO01000010">
    <property type="protein sequence ID" value="SEG74240.1"/>
    <property type="molecule type" value="Genomic_DNA"/>
</dbReference>
<dbReference type="OrthoDB" id="9807888at2"/>
<comment type="similarity">
    <text evidence="1">Belongs to the bacterial solute-binding protein 3 family.</text>
</comment>
<organism evidence="6 7">
    <name type="scientific">Thermomonospora echinospora</name>
    <dbReference type="NCBI Taxonomy" id="1992"/>
    <lineage>
        <taxon>Bacteria</taxon>
        <taxon>Bacillati</taxon>
        <taxon>Actinomycetota</taxon>
        <taxon>Actinomycetes</taxon>
        <taxon>Streptosporangiales</taxon>
        <taxon>Thermomonosporaceae</taxon>
        <taxon>Thermomonospora</taxon>
    </lineage>
</organism>
<name>A0A1H6CMT7_9ACTN</name>
<reference evidence="7" key="1">
    <citation type="submission" date="2016-10" db="EMBL/GenBank/DDBJ databases">
        <authorList>
            <person name="Varghese N."/>
            <person name="Submissions S."/>
        </authorList>
    </citation>
    <scope>NUCLEOTIDE SEQUENCE [LARGE SCALE GENOMIC DNA]</scope>
    <source>
        <strain evidence="7">DSM 43163</strain>
    </source>
</reference>
<evidence type="ECO:0000256" key="4">
    <source>
        <dbReference type="SAM" id="Phobius"/>
    </source>
</evidence>
<dbReference type="GO" id="GO:0006865">
    <property type="term" value="P:amino acid transport"/>
    <property type="evidence" value="ECO:0007669"/>
    <property type="project" value="TreeGrafter"/>
</dbReference>
<protein>
    <submittedName>
        <fullName evidence="6">Amino acid ABC transporter substrate-binding protein, PAAT family</fullName>
    </submittedName>
</protein>
<keyword evidence="4" id="KW-0812">Transmembrane</keyword>
<evidence type="ECO:0000256" key="1">
    <source>
        <dbReference type="ARBA" id="ARBA00010333"/>
    </source>
</evidence>
<dbReference type="RefSeq" id="WP_103939909.1">
    <property type="nucleotide sequence ID" value="NZ_FNVO01000010.1"/>
</dbReference>
<keyword evidence="4" id="KW-1133">Transmembrane helix</keyword>
<dbReference type="GO" id="GO:0030288">
    <property type="term" value="C:outer membrane-bounded periplasmic space"/>
    <property type="evidence" value="ECO:0007669"/>
    <property type="project" value="TreeGrafter"/>
</dbReference>
<keyword evidence="3" id="KW-0732">Signal</keyword>
<gene>
    <name evidence="6" type="ORF">SAMN04489712_110204</name>
</gene>
<dbReference type="GO" id="GO:0005576">
    <property type="term" value="C:extracellular region"/>
    <property type="evidence" value="ECO:0007669"/>
    <property type="project" value="TreeGrafter"/>
</dbReference>
<evidence type="ECO:0000313" key="6">
    <source>
        <dbReference type="EMBL" id="SEG74240.1"/>
    </source>
</evidence>
<sequence length="360" mass="39350">MIASDGGRFGGNWPRGRTIRTLRLGVVLAVLMLVVVTIVVLVQRGGPPTREDLLEQAHLIGKQDLRIGVKNDHPGMALYDPKTRTYSGFDIDIAYMIAGDLGFRPSQVRFLPIETEDRARMQARDADGRFVTVDMVVATFSITEERERLPTVSFSAPYLRTEQTVMTRQDVEPAESMSDFSGMRMCTTATSTSTGPAAEAKVRLVSRNSMKKCADGLLSGEFDAVTSDAAILAGFVKQYPGRLRLHDVGLDTLESYGVNTGGNDALTKLVNLSLYQSRNDPRDRRWEDAFDRNLAAEQQAAGIQQVAISEQPPVEKVEIRQWPWERDRTVGAGTFAAPAAVPVPPAAVTAAGARRGPDGR</sequence>
<dbReference type="Gene3D" id="3.40.190.10">
    <property type="entry name" value="Periplasmic binding protein-like II"/>
    <property type="match status" value="2"/>
</dbReference>
<dbReference type="InterPro" id="IPR051455">
    <property type="entry name" value="Bact_solute-bind_prot3"/>
</dbReference>
<dbReference type="AlphaFoldDB" id="A0A1H6CMT7"/>
<dbReference type="Pfam" id="PF00497">
    <property type="entry name" value="SBP_bac_3"/>
    <property type="match status" value="1"/>
</dbReference>
<feature type="domain" description="Solute-binding protein family 3/N-terminal" evidence="5">
    <location>
        <begin position="64"/>
        <end position="297"/>
    </location>
</feature>
<evidence type="ECO:0000259" key="5">
    <source>
        <dbReference type="SMART" id="SM00062"/>
    </source>
</evidence>